<keyword evidence="3" id="KW-0812">Transmembrane</keyword>
<dbReference type="InterPro" id="IPR010200">
    <property type="entry name" value="HflC"/>
</dbReference>
<dbReference type="PIRSF" id="PIRSF005651">
    <property type="entry name" value="HflC"/>
    <property type="match status" value="1"/>
</dbReference>
<evidence type="ECO:0000259" key="7">
    <source>
        <dbReference type="SMART" id="SM00244"/>
    </source>
</evidence>
<comment type="caution">
    <text evidence="8">The sequence shown here is derived from an EMBL/GenBank/DDBJ whole genome shotgun (WGS) entry which is preliminary data.</text>
</comment>
<dbReference type="GO" id="GO:0016020">
    <property type="term" value="C:membrane"/>
    <property type="evidence" value="ECO:0007669"/>
    <property type="project" value="UniProtKB-SubCell"/>
</dbReference>
<dbReference type="CDD" id="cd03405">
    <property type="entry name" value="SPFH_HflC"/>
    <property type="match status" value="1"/>
</dbReference>
<dbReference type="EMBL" id="BMEO01000013">
    <property type="protein sequence ID" value="GGG01142.1"/>
    <property type="molecule type" value="Genomic_DNA"/>
</dbReference>
<dbReference type="InterPro" id="IPR001107">
    <property type="entry name" value="Band_7"/>
</dbReference>
<sequence>MNKIISLLIGVLILAVLSSFFLFKISERETAIKFKFGEVIQAGYEPGLHFKWPIINNIRKFDKRIQTLDNKPERVFNTDNEYLMVDYFVKWRINDVRLFYTSNEGSIARANANLAGVFKNALLEEFSVRTLDQVISTQRVELMDNLQTITESKAEDFGMDIVDVRIKQINLDQSVNESVYNRMRSERLAEAAEHRSNGTKQAINIRATTDKAVRIMVAEAEKQANLIKGEGEAEATRIYAQSYEKDPEFYSFYRSLEAYKKSFDEAGNNMMILDPDSEFFKYFKHTKP</sequence>
<comment type="subcellular location">
    <subcellularLocation>
        <location evidence="1">Membrane</location>
        <topology evidence="1">Single-pass membrane protein</topology>
    </subcellularLocation>
</comment>
<dbReference type="Proteomes" id="UP000605253">
    <property type="component" value="Unassembled WGS sequence"/>
</dbReference>
<name>A0A917CZL7_9GAMM</name>
<protein>
    <recommendedName>
        <fullName evidence="6">Protein HflC</fullName>
    </recommendedName>
</protein>
<reference evidence="8" key="2">
    <citation type="submission" date="2020-09" db="EMBL/GenBank/DDBJ databases">
        <authorList>
            <person name="Sun Q."/>
            <person name="Zhou Y."/>
        </authorList>
    </citation>
    <scope>NUCLEOTIDE SEQUENCE</scope>
    <source>
        <strain evidence="8">CGMCC 1.12181</strain>
    </source>
</reference>
<organism evidence="8 9">
    <name type="scientific">Marinicella pacifica</name>
    <dbReference type="NCBI Taxonomy" id="1171543"/>
    <lineage>
        <taxon>Bacteria</taxon>
        <taxon>Pseudomonadati</taxon>
        <taxon>Pseudomonadota</taxon>
        <taxon>Gammaproteobacteria</taxon>
        <taxon>Lysobacterales</taxon>
        <taxon>Marinicellaceae</taxon>
        <taxon>Marinicella</taxon>
    </lineage>
</organism>
<gene>
    <name evidence="8" type="primary">hflC</name>
    <name evidence="8" type="ORF">GCM10011365_22960</name>
</gene>
<dbReference type="RefSeq" id="WP_188365898.1">
    <property type="nucleotide sequence ID" value="NZ_BAABJF010000031.1"/>
</dbReference>
<dbReference type="InterPro" id="IPR036013">
    <property type="entry name" value="Band_7/SPFH_dom_sf"/>
</dbReference>
<dbReference type="SMART" id="SM00244">
    <property type="entry name" value="PHB"/>
    <property type="match status" value="1"/>
</dbReference>
<accession>A0A917CZL7</accession>
<comment type="similarity">
    <text evidence="2 6">Belongs to the band 7/mec-2 family. HflC subfamily.</text>
</comment>
<keyword evidence="5" id="KW-0472">Membrane</keyword>
<evidence type="ECO:0000256" key="2">
    <source>
        <dbReference type="ARBA" id="ARBA00007862"/>
    </source>
</evidence>
<reference evidence="8" key="1">
    <citation type="journal article" date="2014" name="Int. J. Syst. Evol. Microbiol.">
        <title>Complete genome sequence of Corynebacterium casei LMG S-19264T (=DSM 44701T), isolated from a smear-ripened cheese.</title>
        <authorList>
            <consortium name="US DOE Joint Genome Institute (JGI-PGF)"/>
            <person name="Walter F."/>
            <person name="Albersmeier A."/>
            <person name="Kalinowski J."/>
            <person name="Ruckert C."/>
        </authorList>
    </citation>
    <scope>NUCLEOTIDE SEQUENCE</scope>
    <source>
        <strain evidence="8">CGMCC 1.12181</strain>
    </source>
</reference>
<evidence type="ECO:0000313" key="8">
    <source>
        <dbReference type="EMBL" id="GGG01142.1"/>
    </source>
</evidence>
<keyword evidence="9" id="KW-1185">Reference proteome</keyword>
<comment type="function">
    <text evidence="6">HflC and HflK could regulate a protease.</text>
</comment>
<evidence type="ECO:0000256" key="5">
    <source>
        <dbReference type="ARBA" id="ARBA00023136"/>
    </source>
</evidence>
<evidence type="ECO:0000313" key="9">
    <source>
        <dbReference type="Proteomes" id="UP000605253"/>
    </source>
</evidence>
<evidence type="ECO:0000256" key="6">
    <source>
        <dbReference type="PIRNR" id="PIRNR005651"/>
    </source>
</evidence>
<dbReference type="NCBIfam" id="TIGR01932">
    <property type="entry name" value="hflC"/>
    <property type="match status" value="1"/>
</dbReference>
<dbReference type="PANTHER" id="PTHR42911:SF1">
    <property type="entry name" value="MODULATOR OF FTSH PROTEASE HFLC"/>
    <property type="match status" value="1"/>
</dbReference>
<proteinExistence type="inferred from homology"/>
<dbReference type="SUPFAM" id="SSF117892">
    <property type="entry name" value="Band 7/SPFH domain"/>
    <property type="match status" value="1"/>
</dbReference>
<dbReference type="Gene3D" id="3.30.479.30">
    <property type="entry name" value="Band 7 domain"/>
    <property type="match status" value="1"/>
</dbReference>
<evidence type="ECO:0000256" key="1">
    <source>
        <dbReference type="ARBA" id="ARBA00004167"/>
    </source>
</evidence>
<feature type="domain" description="Band 7" evidence="7">
    <location>
        <begin position="20"/>
        <end position="183"/>
    </location>
</feature>
<evidence type="ECO:0000256" key="3">
    <source>
        <dbReference type="ARBA" id="ARBA00022692"/>
    </source>
</evidence>
<evidence type="ECO:0000256" key="4">
    <source>
        <dbReference type="ARBA" id="ARBA00022989"/>
    </source>
</evidence>
<dbReference type="Pfam" id="PF01145">
    <property type="entry name" value="Band_7"/>
    <property type="match status" value="1"/>
</dbReference>
<dbReference type="AlphaFoldDB" id="A0A917CZL7"/>
<keyword evidence="4" id="KW-1133">Transmembrane helix</keyword>
<dbReference type="PANTHER" id="PTHR42911">
    <property type="entry name" value="MODULATOR OF FTSH PROTEASE HFLC"/>
    <property type="match status" value="1"/>
</dbReference>